<evidence type="ECO:0000256" key="2">
    <source>
        <dbReference type="ARBA" id="ARBA00022491"/>
    </source>
</evidence>
<dbReference type="Pfam" id="PF01726">
    <property type="entry name" value="LexA_DNA_bind"/>
    <property type="match status" value="1"/>
</dbReference>
<protein>
    <recommendedName>
        <fullName evidence="12">LexA repressor</fullName>
        <ecNumber evidence="12">3.4.21.88</ecNumber>
    </recommendedName>
</protein>
<dbReference type="PRINTS" id="PR00726">
    <property type="entry name" value="LEXASERPTASE"/>
</dbReference>
<dbReference type="InterPro" id="IPR006197">
    <property type="entry name" value="Peptidase_S24_LexA"/>
</dbReference>
<dbReference type="GO" id="GO:0006260">
    <property type="term" value="P:DNA replication"/>
    <property type="evidence" value="ECO:0007669"/>
    <property type="project" value="UniProtKB-UniRule"/>
</dbReference>
<feature type="domain" description="Peptidase S24/S26A/S26B/S26C" evidence="14">
    <location>
        <begin position="105"/>
        <end position="218"/>
    </location>
</feature>
<dbReference type="InterPro" id="IPR039418">
    <property type="entry name" value="LexA-like"/>
</dbReference>
<dbReference type="OrthoDB" id="9802364at2"/>
<dbReference type="Gene3D" id="1.10.10.10">
    <property type="entry name" value="Winged helix-like DNA-binding domain superfamily/Winged helix DNA-binding domain"/>
    <property type="match status" value="1"/>
</dbReference>
<dbReference type="InterPro" id="IPR036388">
    <property type="entry name" value="WH-like_DNA-bd_sf"/>
</dbReference>
<keyword evidence="6 12" id="KW-0068">Autocatalytic cleavage</keyword>
<dbReference type="NCBIfam" id="TIGR00498">
    <property type="entry name" value="lexA"/>
    <property type="match status" value="1"/>
</dbReference>
<dbReference type="GO" id="GO:0006281">
    <property type="term" value="P:DNA repair"/>
    <property type="evidence" value="ECO:0007669"/>
    <property type="project" value="UniProtKB-UniRule"/>
</dbReference>
<keyword evidence="8 12" id="KW-0238">DNA-binding</keyword>
<feature type="active site" description="For autocatalytic cleavage activity" evidence="12">
    <location>
        <position position="184"/>
    </location>
</feature>
<reference evidence="16 17" key="1">
    <citation type="submission" date="2014-11" db="EMBL/GenBank/DDBJ databases">
        <title>Whole genome shotgun sequence of Sphingomonas parapaucimobilis NBRC 15100.</title>
        <authorList>
            <person name="Katano-Makiyama Y."/>
            <person name="Hosoyama A."/>
            <person name="Hashimoto M."/>
            <person name="Hosoyama Y."/>
            <person name="Noguchi M."/>
            <person name="Numata M."/>
            <person name="Tsuchikane K."/>
            <person name="Hirakata S."/>
            <person name="Uohara A."/>
            <person name="Shimodaira J."/>
            <person name="Ohji S."/>
            <person name="Ichikawa N."/>
            <person name="Kimura A."/>
            <person name="Yamazoe A."/>
            <person name="Fujita N."/>
        </authorList>
    </citation>
    <scope>NUCLEOTIDE SEQUENCE [LARGE SCALE GENOMIC DNA]</scope>
    <source>
        <strain evidence="16 17">NBRC 15100</strain>
    </source>
</reference>
<dbReference type="EC" id="3.4.21.88" evidence="12"/>
<dbReference type="PANTHER" id="PTHR33516">
    <property type="entry name" value="LEXA REPRESSOR"/>
    <property type="match status" value="1"/>
</dbReference>
<dbReference type="Proteomes" id="UP000032305">
    <property type="component" value="Unassembled WGS sequence"/>
</dbReference>
<keyword evidence="3 12" id="KW-0235">DNA replication</keyword>
<evidence type="ECO:0000256" key="10">
    <source>
        <dbReference type="ARBA" id="ARBA00023204"/>
    </source>
</evidence>
<evidence type="ECO:0000256" key="1">
    <source>
        <dbReference type="ARBA" id="ARBA00007484"/>
    </source>
</evidence>
<evidence type="ECO:0000313" key="16">
    <source>
        <dbReference type="EMBL" id="GAL99615.1"/>
    </source>
</evidence>
<keyword evidence="4 12" id="KW-0227">DNA damage</keyword>
<dbReference type="InterPro" id="IPR036390">
    <property type="entry name" value="WH_DNA-bd_sf"/>
</dbReference>
<evidence type="ECO:0000256" key="3">
    <source>
        <dbReference type="ARBA" id="ARBA00022705"/>
    </source>
</evidence>
<dbReference type="AlphaFoldDB" id="A0A0A1W3A0"/>
<evidence type="ECO:0000256" key="6">
    <source>
        <dbReference type="ARBA" id="ARBA00022813"/>
    </source>
</evidence>
<dbReference type="InterPro" id="IPR006200">
    <property type="entry name" value="LexA"/>
</dbReference>
<keyword evidence="9 12" id="KW-0804">Transcription</keyword>
<gene>
    <name evidence="12 16" type="primary">lexA</name>
    <name evidence="16" type="ORF">SP5_007_00070</name>
</gene>
<dbReference type="Pfam" id="PF00717">
    <property type="entry name" value="Peptidase_S24"/>
    <property type="match status" value="1"/>
</dbReference>
<keyword evidence="7 12" id="KW-0805">Transcription regulation</keyword>
<dbReference type="InterPro" id="IPR015927">
    <property type="entry name" value="Peptidase_S24_S26A/B/C"/>
</dbReference>
<evidence type="ECO:0000256" key="13">
    <source>
        <dbReference type="RuleBase" id="RU003991"/>
    </source>
</evidence>
<feature type="DNA-binding region" description="H-T-H motif" evidence="12">
    <location>
        <begin position="26"/>
        <end position="46"/>
    </location>
</feature>
<dbReference type="GO" id="GO:0045892">
    <property type="term" value="P:negative regulation of DNA-templated transcription"/>
    <property type="evidence" value="ECO:0007669"/>
    <property type="project" value="UniProtKB-UniRule"/>
</dbReference>
<evidence type="ECO:0000256" key="9">
    <source>
        <dbReference type="ARBA" id="ARBA00023163"/>
    </source>
</evidence>
<evidence type="ECO:0000256" key="12">
    <source>
        <dbReference type="HAMAP-Rule" id="MF_00015"/>
    </source>
</evidence>
<dbReference type="InterPro" id="IPR036286">
    <property type="entry name" value="LexA/Signal_pep-like_sf"/>
</dbReference>
<evidence type="ECO:0000256" key="11">
    <source>
        <dbReference type="ARBA" id="ARBA00023236"/>
    </source>
</evidence>
<keyword evidence="11 12" id="KW-0742">SOS response</keyword>
<dbReference type="FunFam" id="2.10.109.10:FF:000001">
    <property type="entry name" value="LexA repressor"/>
    <property type="match status" value="1"/>
</dbReference>
<evidence type="ECO:0000256" key="5">
    <source>
        <dbReference type="ARBA" id="ARBA00022801"/>
    </source>
</evidence>
<dbReference type="HAMAP" id="MF_00015">
    <property type="entry name" value="LexA"/>
    <property type="match status" value="1"/>
</dbReference>
<evidence type="ECO:0000256" key="4">
    <source>
        <dbReference type="ARBA" id="ARBA00022763"/>
    </source>
</evidence>
<dbReference type="GO" id="GO:0004252">
    <property type="term" value="F:serine-type endopeptidase activity"/>
    <property type="evidence" value="ECO:0007669"/>
    <property type="project" value="UniProtKB-UniRule"/>
</dbReference>
<dbReference type="RefSeq" id="WP_042483139.1">
    <property type="nucleotide sequence ID" value="NZ_BBPI01000007.1"/>
</dbReference>
<comment type="caution">
    <text evidence="16">The sequence shown here is derived from an EMBL/GenBank/DDBJ whole genome shotgun (WGS) entry which is preliminary data.</text>
</comment>
<dbReference type="SUPFAM" id="SSF51306">
    <property type="entry name" value="LexA/Signal peptidase"/>
    <property type="match status" value="1"/>
</dbReference>
<sequence length="226" mass="24917">MLTAKQHELVCFINDRLKETGVSPSFEEMKEALDLKSKSGVHRLISALEERHFIRRLPNRARALEVLRMPDRPEKPAAAEPASGNIRTPAARPAIEPANDVVEIPLHGRIAAGLPIEAFEDSAMLAVPAALLGSGEHYALEVSGDSMVEAGILDGDYALIRRTDVARDGQIVVALIDDSEATLKYFRREGSMVRLDPANRAYDPQRYAPAQVRVQGKLSGILRRYE</sequence>
<keyword evidence="5 12" id="KW-0378">Hydrolase</keyword>
<evidence type="ECO:0000259" key="15">
    <source>
        <dbReference type="Pfam" id="PF01726"/>
    </source>
</evidence>
<dbReference type="EMBL" id="BBPI01000007">
    <property type="protein sequence ID" value="GAL99615.1"/>
    <property type="molecule type" value="Genomic_DNA"/>
</dbReference>
<dbReference type="Gene3D" id="2.10.109.10">
    <property type="entry name" value="Umud Fragment, subunit A"/>
    <property type="match status" value="1"/>
</dbReference>
<evidence type="ECO:0000259" key="14">
    <source>
        <dbReference type="Pfam" id="PF00717"/>
    </source>
</evidence>
<feature type="domain" description="LexA repressor DNA-binding" evidence="15">
    <location>
        <begin position="2"/>
        <end position="63"/>
    </location>
</feature>
<dbReference type="GO" id="GO:0006508">
    <property type="term" value="P:proteolysis"/>
    <property type="evidence" value="ECO:0007669"/>
    <property type="project" value="InterPro"/>
</dbReference>
<comment type="function">
    <text evidence="12">Represses a number of genes involved in the response to DNA damage (SOS response), including recA and lexA. In the presence of single-stranded DNA, RecA interacts with LexA causing an autocatalytic cleavage which disrupts the DNA-binding part of LexA, leading to derepression of the SOS regulon and eventually DNA repair.</text>
</comment>
<dbReference type="PANTHER" id="PTHR33516:SF2">
    <property type="entry name" value="LEXA REPRESSOR-RELATED"/>
    <property type="match status" value="1"/>
</dbReference>
<dbReference type="InterPro" id="IPR050077">
    <property type="entry name" value="LexA_repressor"/>
</dbReference>
<evidence type="ECO:0000256" key="8">
    <source>
        <dbReference type="ARBA" id="ARBA00023125"/>
    </source>
</evidence>
<dbReference type="eggNOG" id="COG1974">
    <property type="taxonomic scope" value="Bacteria"/>
</dbReference>
<dbReference type="GO" id="GO:0003677">
    <property type="term" value="F:DNA binding"/>
    <property type="evidence" value="ECO:0007669"/>
    <property type="project" value="UniProtKB-UniRule"/>
</dbReference>
<comment type="subunit">
    <text evidence="12">Homodimer.</text>
</comment>
<evidence type="ECO:0000256" key="7">
    <source>
        <dbReference type="ARBA" id="ARBA00023015"/>
    </source>
</evidence>
<comment type="catalytic activity">
    <reaction evidence="12">
        <text>Hydrolysis of Ala-|-Gly bond in repressor LexA.</text>
        <dbReference type="EC" id="3.4.21.88"/>
    </reaction>
</comment>
<keyword evidence="17" id="KW-1185">Reference proteome</keyword>
<keyword evidence="10 12" id="KW-0234">DNA repair</keyword>
<feature type="site" description="Cleavage; by autolysis" evidence="12">
    <location>
        <begin position="112"/>
        <end position="113"/>
    </location>
</feature>
<organism evidence="16 17">
    <name type="scientific">Sphingomonas parapaucimobilis NBRC 15100</name>
    <dbReference type="NCBI Taxonomy" id="1219049"/>
    <lineage>
        <taxon>Bacteria</taxon>
        <taxon>Pseudomonadati</taxon>
        <taxon>Pseudomonadota</taxon>
        <taxon>Alphaproteobacteria</taxon>
        <taxon>Sphingomonadales</taxon>
        <taxon>Sphingomonadaceae</taxon>
        <taxon>Sphingomonas</taxon>
    </lineage>
</organism>
<evidence type="ECO:0000313" key="17">
    <source>
        <dbReference type="Proteomes" id="UP000032305"/>
    </source>
</evidence>
<feature type="active site" description="For autocatalytic cleavage activity" evidence="12">
    <location>
        <position position="146"/>
    </location>
</feature>
<dbReference type="InterPro" id="IPR006199">
    <property type="entry name" value="LexA_DNA-bd_dom"/>
</dbReference>
<comment type="similarity">
    <text evidence="1 12 13">Belongs to the peptidase S24 family.</text>
</comment>
<dbReference type="SUPFAM" id="SSF46785">
    <property type="entry name" value="Winged helix' DNA-binding domain"/>
    <property type="match status" value="1"/>
</dbReference>
<dbReference type="CDD" id="cd06529">
    <property type="entry name" value="S24_LexA-like"/>
    <property type="match status" value="1"/>
</dbReference>
<name>A0A0A1W3A0_9SPHN</name>
<dbReference type="GO" id="GO:0009432">
    <property type="term" value="P:SOS response"/>
    <property type="evidence" value="ECO:0007669"/>
    <property type="project" value="UniProtKB-UniRule"/>
</dbReference>
<keyword evidence="2 12" id="KW-0678">Repressor</keyword>
<accession>A0A0A1W3A0</accession>
<proteinExistence type="inferred from homology"/>